<evidence type="ECO:0000313" key="4">
    <source>
        <dbReference type="Proteomes" id="UP000007797"/>
    </source>
</evidence>
<feature type="region of interest" description="Disordered" evidence="1">
    <location>
        <begin position="639"/>
        <end position="761"/>
    </location>
</feature>
<dbReference type="PANTHER" id="PTHR33494">
    <property type="entry name" value="OS02G0793800 PROTEIN"/>
    <property type="match status" value="1"/>
</dbReference>
<feature type="compositionally biased region" description="Low complexity" evidence="1">
    <location>
        <begin position="740"/>
        <end position="761"/>
    </location>
</feature>
<feature type="region of interest" description="Disordered" evidence="1">
    <location>
        <begin position="394"/>
        <end position="427"/>
    </location>
</feature>
<feature type="compositionally biased region" description="Low complexity" evidence="1">
    <location>
        <begin position="352"/>
        <end position="381"/>
    </location>
</feature>
<feature type="compositionally biased region" description="Low complexity" evidence="1">
    <location>
        <begin position="168"/>
        <end position="178"/>
    </location>
</feature>
<feature type="region of interest" description="Disordered" evidence="1">
    <location>
        <begin position="347"/>
        <end position="381"/>
    </location>
</feature>
<gene>
    <name evidence="3" type="ORF">DFA_04549</name>
</gene>
<dbReference type="EMBL" id="GL883009">
    <property type="protein sequence ID" value="EGG22427.1"/>
    <property type="molecule type" value="Genomic_DNA"/>
</dbReference>
<evidence type="ECO:0000259" key="2">
    <source>
        <dbReference type="Pfam" id="PF24818"/>
    </source>
</evidence>
<feature type="region of interest" description="Disordered" evidence="1">
    <location>
        <begin position="114"/>
        <end position="133"/>
    </location>
</feature>
<keyword evidence="4" id="KW-1185">Reference proteome</keyword>
<evidence type="ECO:0000313" key="3">
    <source>
        <dbReference type="EMBL" id="EGG22427.1"/>
    </source>
</evidence>
<sequence length="761" mass="84428">MLWYHHSHTTGAPVVETNVGYPIQKREQTSAAFILHLIFLSLSSHHPIMSNNHQNHTDNHHQENLKKIKKNLLQRSPADTPTASPTLTPIMSSPSMVPQGVYYYPSYGPPPPPTTTNAAVIGTTNPYGPPPPPPPPIPHMGHYYYSPYVLPPSPLFSGASHVMTVTQQSQPPQSCPSPGGANGDEKIKPSNFVVQKIRIGTFEKTSTFTSDLVAKFYYTKKQIVWEIATKPSGQKCKMVFGFIDITSMKLESLKDESNQLTFILKKIPKFYKETNPQPKKNTMWAPCDDFLPGNEASLYCRHSIVCKKVALEKHLDKLKRSDPRISQMLAAVFDDTQMLFPSTNDDDLLLQTSTTSPSVDSTPSPVSPTYYSSSTPRSRSVSQDLLAIESSDGINSTATESDSSTSPNINNYQNSSSSSRKNSMTINNQTNNQNWQQQFISPNDQQQQNNNNSNHPPPHPAHFENQPFGQSPLVSSFGVPQSIREGYNNNTQQHPSPLSSPHLIPSSSSNNASTQPNNTNSNYQPTENHHHQHQHQPIWINTNTTAPASSSSSSSSISTSSTNQIKNDNHASLTTTPPQTFQQPSQQQQQHYLSSNQTVTPPPQQPIYYDSLYNGYQISQQPNNNTVISSPLLHSSEGFIQTPDGGLVSTPINYTSTQPPPPPYHLTLPQSPYNSPPIPSHPMAGDMSYHLPLSQQQSPTMTLPSPGRNMVMPSHINAKSPKYSPYPSPTTSSVPPPPQQHQQQQYYNPHQQPQQQYYHQQ</sequence>
<feature type="domain" description="TRF2/HOY1 PH-like" evidence="2">
    <location>
        <begin position="191"/>
        <end position="311"/>
    </location>
</feature>
<dbReference type="PANTHER" id="PTHR33494:SF1">
    <property type="entry name" value="C2H2-TYPE DOMAIN-CONTAINING PROTEIN-RELATED"/>
    <property type="match status" value="1"/>
</dbReference>
<proteinExistence type="predicted"/>
<feature type="compositionally biased region" description="Polar residues" evidence="1">
    <location>
        <begin position="510"/>
        <end position="526"/>
    </location>
</feature>
<feature type="compositionally biased region" description="Low complexity" evidence="1">
    <location>
        <begin position="406"/>
        <end position="427"/>
    </location>
</feature>
<feature type="compositionally biased region" description="Low complexity" evidence="1">
    <location>
        <begin position="494"/>
        <end position="509"/>
    </location>
</feature>
<dbReference type="RefSeq" id="XP_004360278.1">
    <property type="nucleotide sequence ID" value="XM_004360221.1"/>
</dbReference>
<feature type="compositionally biased region" description="Polar residues" evidence="1">
    <location>
        <begin position="394"/>
        <end position="405"/>
    </location>
</feature>
<name>F4PPW4_CACFS</name>
<reference evidence="4" key="1">
    <citation type="journal article" date="2011" name="Genome Res.">
        <title>Phylogeny-wide analysis of social amoeba genomes highlights ancient origins for complex intercellular communication.</title>
        <authorList>
            <person name="Heidel A.J."/>
            <person name="Lawal H.M."/>
            <person name="Felder M."/>
            <person name="Schilde C."/>
            <person name="Helps N.R."/>
            <person name="Tunggal B."/>
            <person name="Rivero F."/>
            <person name="John U."/>
            <person name="Schleicher M."/>
            <person name="Eichinger L."/>
            <person name="Platzer M."/>
            <person name="Noegel A.A."/>
            <person name="Schaap P."/>
            <person name="Gloeckner G."/>
        </authorList>
    </citation>
    <scope>NUCLEOTIDE SEQUENCE [LARGE SCALE GENOMIC DNA]</scope>
    <source>
        <strain evidence="4">SH3</strain>
    </source>
</reference>
<dbReference type="Pfam" id="PF24818">
    <property type="entry name" value="PH_TRF2_HOY1"/>
    <property type="match status" value="1"/>
</dbReference>
<feature type="region of interest" description="Disordered" evidence="1">
    <location>
        <begin position="168"/>
        <end position="187"/>
    </location>
</feature>
<protein>
    <recommendedName>
        <fullName evidence="2">TRF2/HOY1 PH-like domain-containing protein</fullName>
    </recommendedName>
</protein>
<dbReference type="AlphaFoldDB" id="F4PPW4"/>
<feature type="region of interest" description="Disordered" evidence="1">
    <location>
        <begin position="443"/>
        <end position="608"/>
    </location>
</feature>
<feature type="compositionally biased region" description="Pro residues" evidence="1">
    <location>
        <begin position="724"/>
        <end position="739"/>
    </location>
</feature>
<feature type="compositionally biased region" description="Low complexity" evidence="1">
    <location>
        <begin position="443"/>
        <end position="454"/>
    </location>
</feature>
<dbReference type="GeneID" id="14874495"/>
<feature type="compositionally biased region" description="Low complexity" evidence="1">
    <location>
        <begin position="574"/>
        <end position="590"/>
    </location>
</feature>
<evidence type="ECO:0000256" key="1">
    <source>
        <dbReference type="SAM" id="MobiDB-lite"/>
    </source>
</evidence>
<dbReference type="KEGG" id="dfa:DFA_04549"/>
<dbReference type="InterPro" id="IPR057939">
    <property type="entry name" value="TRF2_HOY1_PH"/>
</dbReference>
<feature type="compositionally biased region" description="Polar residues" evidence="1">
    <location>
        <begin position="563"/>
        <end position="573"/>
    </location>
</feature>
<dbReference type="OrthoDB" id="1516808at2759"/>
<organism evidence="3 4">
    <name type="scientific">Cavenderia fasciculata</name>
    <name type="common">Slime mold</name>
    <name type="synonym">Dictyostelium fasciculatum</name>
    <dbReference type="NCBI Taxonomy" id="261658"/>
    <lineage>
        <taxon>Eukaryota</taxon>
        <taxon>Amoebozoa</taxon>
        <taxon>Evosea</taxon>
        <taxon>Eumycetozoa</taxon>
        <taxon>Dictyostelia</taxon>
        <taxon>Acytosteliales</taxon>
        <taxon>Cavenderiaceae</taxon>
        <taxon>Cavenderia</taxon>
    </lineage>
</organism>
<accession>F4PPW4</accession>
<feature type="compositionally biased region" description="Low complexity" evidence="1">
    <location>
        <begin position="540"/>
        <end position="562"/>
    </location>
</feature>
<feature type="compositionally biased region" description="Polar residues" evidence="1">
    <location>
        <begin position="693"/>
        <end position="703"/>
    </location>
</feature>
<dbReference type="Proteomes" id="UP000007797">
    <property type="component" value="Unassembled WGS sequence"/>
</dbReference>